<keyword evidence="4 7" id="KW-0812">Transmembrane</keyword>
<dbReference type="InterPro" id="IPR025857">
    <property type="entry name" value="MacB_PCD"/>
</dbReference>
<accession>A0AAE3QPM8</accession>
<evidence type="ECO:0000256" key="5">
    <source>
        <dbReference type="ARBA" id="ARBA00022989"/>
    </source>
</evidence>
<feature type="domain" description="MacB-like periplasmic core" evidence="9">
    <location>
        <begin position="28"/>
        <end position="235"/>
    </location>
</feature>
<evidence type="ECO:0000256" key="3">
    <source>
        <dbReference type="ARBA" id="ARBA00022475"/>
    </source>
</evidence>
<dbReference type="GO" id="GO:0044874">
    <property type="term" value="P:lipoprotein localization to outer membrane"/>
    <property type="evidence" value="ECO:0007669"/>
    <property type="project" value="TreeGrafter"/>
</dbReference>
<sequence length="405" mass="46161">MNIAAFISARIRHTEGQSFSATVAKIGVASVALGLAVMIISFAILGGFKREIYQKIFSFGGHLQVSEFSMNRSYEEPPITINTDLYKNYKNIPEVAHIQGVTQKAALIKTDTEVQGVVMKGVGSDFDLPMFAPNLRQGSFIQWKDTSFSRDIVLSNKLARQLKLKINDEVLVYFMQNPPRVRKLRVSGIYETGMEEFDDNTVFCDINLLRRINDWSRDQVSTYEIFLKDFTDMETGTKKVFDKMEYSMNLVKITDKYNQIFEWLLLLNRNVTIFLALILFVACFNMVAILLILIMERTQMIGLLKAVGARNLKIQEIFLWGGLRLIGMGMLWGNLIGIGFCALQYFFKIIPLDPETYYMSTVPIQWDFPLILLLNAVVLILVLGILVIPTLVITRINPVKAIRFD</sequence>
<protein>
    <submittedName>
        <fullName evidence="10">ABC transporter permease</fullName>
    </submittedName>
</protein>
<keyword evidence="3" id="KW-1003">Cell membrane</keyword>
<evidence type="ECO:0000313" key="11">
    <source>
        <dbReference type="EMBL" id="MDJ1493407.1"/>
    </source>
</evidence>
<dbReference type="Proteomes" id="UP001228581">
    <property type="component" value="Unassembled WGS sequence"/>
</dbReference>
<evidence type="ECO:0000256" key="7">
    <source>
        <dbReference type="SAM" id="Phobius"/>
    </source>
</evidence>
<dbReference type="Pfam" id="PF02687">
    <property type="entry name" value="FtsX"/>
    <property type="match status" value="1"/>
</dbReference>
<evidence type="ECO:0000313" key="13">
    <source>
        <dbReference type="Proteomes" id="UP001241110"/>
    </source>
</evidence>
<reference evidence="10 12" key="1">
    <citation type="submission" date="2023-05" db="EMBL/GenBank/DDBJ databases">
        <authorList>
            <person name="Zhang X."/>
        </authorList>
    </citation>
    <scope>NUCLEOTIDE SEQUENCE</scope>
    <source>
        <strain evidence="11 12">DM2B3-1</strain>
        <strain evidence="10">YF14B1</strain>
    </source>
</reference>
<evidence type="ECO:0000256" key="2">
    <source>
        <dbReference type="ARBA" id="ARBA00005236"/>
    </source>
</evidence>
<keyword evidence="5 7" id="KW-1133">Transmembrane helix</keyword>
<feature type="transmembrane region" description="Helical" evidence="7">
    <location>
        <begin position="26"/>
        <end position="48"/>
    </location>
</feature>
<evidence type="ECO:0000256" key="1">
    <source>
        <dbReference type="ARBA" id="ARBA00004651"/>
    </source>
</evidence>
<gene>
    <name evidence="10" type="ORF">QNI16_08790</name>
    <name evidence="11" type="ORF">QNI19_10735</name>
</gene>
<dbReference type="Proteomes" id="UP001241110">
    <property type="component" value="Unassembled WGS sequence"/>
</dbReference>
<organism evidence="10 13">
    <name type="scientific">Xanthocytophaga flava</name>
    <dbReference type="NCBI Taxonomy" id="3048013"/>
    <lineage>
        <taxon>Bacteria</taxon>
        <taxon>Pseudomonadati</taxon>
        <taxon>Bacteroidota</taxon>
        <taxon>Cytophagia</taxon>
        <taxon>Cytophagales</taxon>
        <taxon>Rhodocytophagaceae</taxon>
        <taxon>Xanthocytophaga</taxon>
    </lineage>
</organism>
<dbReference type="EMBL" id="JASJOT010000005">
    <property type="protein sequence ID" value="MDJ1493407.1"/>
    <property type="molecule type" value="Genomic_DNA"/>
</dbReference>
<comment type="caution">
    <text evidence="10">The sequence shown here is derived from an EMBL/GenBank/DDBJ whole genome shotgun (WGS) entry which is preliminary data.</text>
</comment>
<evidence type="ECO:0000259" key="9">
    <source>
        <dbReference type="Pfam" id="PF12704"/>
    </source>
</evidence>
<comment type="similarity">
    <text evidence="2">Belongs to the ABC-4 integral membrane protein family. LolC/E subfamily.</text>
</comment>
<evidence type="ECO:0000256" key="6">
    <source>
        <dbReference type="ARBA" id="ARBA00023136"/>
    </source>
</evidence>
<feature type="transmembrane region" description="Helical" evidence="7">
    <location>
        <begin position="273"/>
        <end position="296"/>
    </location>
</feature>
<keyword evidence="12" id="KW-1185">Reference proteome</keyword>
<dbReference type="RefSeq" id="WP_313977364.1">
    <property type="nucleotide sequence ID" value="NZ_JASJOR010000006.1"/>
</dbReference>
<comment type="subcellular location">
    <subcellularLocation>
        <location evidence="1">Cell membrane</location>
        <topology evidence="1">Multi-pass membrane protein</topology>
    </subcellularLocation>
</comment>
<name>A0AAE3QPM8_9BACT</name>
<dbReference type="InterPro" id="IPR051447">
    <property type="entry name" value="Lipoprotein-release_system"/>
</dbReference>
<feature type="transmembrane region" description="Helical" evidence="7">
    <location>
        <begin position="370"/>
        <end position="393"/>
    </location>
</feature>
<dbReference type="AlphaFoldDB" id="A0AAE3QPM8"/>
<dbReference type="PANTHER" id="PTHR30489">
    <property type="entry name" value="LIPOPROTEIN-RELEASING SYSTEM TRANSMEMBRANE PROTEIN LOLE"/>
    <property type="match status" value="1"/>
</dbReference>
<evidence type="ECO:0000313" key="12">
    <source>
        <dbReference type="Proteomes" id="UP001228581"/>
    </source>
</evidence>
<keyword evidence="6 7" id="KW-0472">Membrane</keyword>
<dbReference type="Pfam" id="PF12704">
    <property type="entry name" value="MacB_PCD"/>
    <property type="match status" value="1"/>
</dbReference>
<dbReference type="InterPro" id="IPR003838">
    <property type="entry name" value="ABC3_permease_C"/>
</dbReference>
<evidence type="ECO:0000259" key="8">
    <source>
        <dbReference type="Pfam" id="PF02687"/>
    </source>
</evidence>
<dbReference type="PANTHER" id="PTHR30489:SF0">
    <property type="entry name" value="LIPOPROTEIN-RELEASING SYSTEM TRANSMEMBRANE PROTEIN LOLE"/>
    <property type="match status" value="1"/>
</dbReference>
<feature type="domain" description="ABC3 transporter permease C-terminal" evidence="8">
    <location>
        <begin position="273"/>
        <end position="398"/>
    </location>
</feature>
<feature type="transmembrane region" description="Helical" evidence="7">
    <location>
        <begin position="317"/>
        <end position="350"/>
    </location>
</feature>
<dbReference type="GO" id="GO:0098797">
    <property type="term" value="C:plasma membrane protein complex"/>
    <property type="evidence" value="ECO:0007669"/>
    <property type="project" value="TreeGrafter"/>
</dbReference>
<dbReference type="EMBL" id="JASJOS010000003">
    <property type="protein sequence ID" value="MDJ1480579.1"/>
    <property type="molecule type" value="Genomic_DNA"/>
</dbReference>
<proteinExistence type="inferred from homology"/>
<evidence type="ECO:0000256" key="4">
    <source>
        <dbReference type="ARBA" id="ARBA00022692"/>
    </source>
</evidence>
<evidence type="ECO:0000313" key="10">
    <source>
        <dbReference type="EMBL" id="MDJ1480579.1"/>
    </source>
</evidence>